<dbReference type="InterPro" id="IPR051323">
    <property type="entry name" value="AtsK-like"/>
</dbReference>
<keyword evidence="8" id="KW-1185">Reference proteome</keyword>
<name>A0ABV8RR03_9SPHN</name>
<accession>A0ABV8RR03</accession>
<dbReference type="Proteomes" id="UP001595828">
    <property type="component" value="Unassembled WGS sequence"/>
</dbReference>
<dbReference type="SUPFAM" id="SSF51197">
    <property type="entry name" value="Clavaminate synthase-like"/>
    <property type="match status" value="1"/>
</dbReference>
<evidence type="ECO:0000256" key="5">
    <source>
        <dbReference type="ARBA" id="ARBA00023004"/>
    </source>
</evidence>
<dbReference type="Pfam" id="PF02668">
    <property type="entry name" value="TauD"/>
    <property type="match status" value="1"/>
</dbReference>
<evidence type="ECO:0000256" key="4">
    <source>
        <dbReference type="ARBA" id="ARBA00023002"/>
    </source>
</evidence>
<evidence type="ECO:0000256" key="1">
    <source>
        <dbReference type="ARBA" id="ARBA00005896"/>
    </source>
</evidence>
<sequence>MIEVEPSGAACGARVTGVDLTRPLDAESISAIRRAWLDHQVLAFPGQKMDDDDLERFTVAFGGFGTDPFFAPIPGREHVAAILREADEQTPLFAENWHTDWSFQARPPAGTCLLAVDIPPFGGDTLFANQNAAWEALEPERQRELEGLVAIHSARLAYSPDGTYGKGDAGRSMAIRPSEEALATQAHPLIAIHPETARKGFFSCLGYIIGIEGMPQAEATALLRELYAWQSSDRFVYRHKWEPDMLVMWDNRAVLHRATGGYEGHRRELHRTTIAAWDDARRNDDQPGDVRPREAS</sequence>
<dbReference type="Gene3D" id="3.60.130.10">
    <property type="entry name" value="Clavaminate synthase-like"/>
    <property type="match status" value="1"/>
</dbReference>
<evidence type="ECO:0000259" key="6">
    <source>
        <dbReference type="Pfam" id="PF02668"/>
    </source>
</evidence>
<dbReference type="EMBL" id="JBHSDR010000006">
    <property type="protein sequence ID" value="MFC4295154.1"/>
    <property type="molecule type" value="Genomic_DNA"/>
</dbReference>
<dbReference type="PANTHER" id="PTHR30468">
    <property type="entry name" value="ALPHA-KETOGLUTARATE-DEPENDENT SULFONATE DIOXYGENASE"/>
    <property type="match status" value="1"/>
</dbReference>
<dbReference type="PANTHER" id="PTHR30468:SF1">
    <property type="entry name" value="ALPHA-KETOGLUTARATE-DEPENDENT SULFONATE DIOXYGENASE"/>
    <property type="match status" value="1"/>
</dbReference>
<dbReference type="InterPro" id="IPR042098">
    <property type="entry name" value="TauD-like_sf"/>
</dbReference>
<protein>
    <submittedName>
        <fullName evidence="7">TauD/TfdA dioxygenase family protein</fullName>
    </submittedName>
</protein>
<gene>
    <name evidence="7" type="ORF">ACFO0A_08805</name>
</gene>
<feature type="domain" description="TauD/TfdA-like" evidence="6">
    <location>
        <begin position="3"/>
        <end position="273"/>
    </location>
</feature>
<organism evidence="7 8">
    <name type="scientific">Novosphingobium tardum</name>
    <dbReference type="NCBI Taxonomy" id="1538021"/>
    <lineage>
        <taxon>Bacteria</taxon>
        <taxon>Pseudomonadati</taxon>
        <taxon>Pseudomonadota</taxon>
        <taxon>Alphaproteobacteria</taxon>
        <taxon>Sphingomonadales</taxon>
        <taxon>Sphingomonadaceae</taxon>
        <taxon>Novosphingobium</taxon>
    </lineage>
</organism>
<evidence type="ECO:0000313" key="7">
    <source>
        <dbReference type="EMBL" id="MFC4295154.1"/>
    </source>
</evidence>
<dbReference type="RefSeq" id="WP_379538639.1">
    <property type="nucleotide sequence ID" value="NZ_JBHSDR010000006.1"/>
</dbReference>
<comment type="caution">
    <text evidence="7">The sequence shown here is derived from an EMBL/GenBank/DDBJ whole genome shotgun (WGS) entry which is preliminary data.</text>
</comment>
<dbReference type="GO" id="GO:0051213">
    <property type="term" value="F:dioxygenase activity"/>
    <property type="evidence" value="ECO:0007669"/>
    <property type="project" value="UniProtKB-KW"/>
</dbReference>
<keyword evidence="5" id="KW-0408">Iron</keyword>
<dbReference type="InterPro" id="IPR003819">
    <property type="entry name" value="TauD/TfdA-like"/>
</dbReference>
<proteinExistence type="inferred from homology"/>
<keyword evidence="3 7" id="KW-0223">Dioxygenase</keyword>
<comment type="similarity">
    <text evidence="1">Belongs to the TfdA dioxygenase family.</text>
</comment>
<evidence type="ECO:0000256" key="2">
    <source>
        <dbReference type="ARBA" id="ARBA00022723"/>
    </source>
</evidence>
<evidence type="ECO:0000256" key="3">
    <source>
        <dbReference type="ARBA" id="ARBA00022964"/>
    </source>
</evidence>
<keyword evidence="2" id="KW-0479">Metal-binding</keyword>
<keyword evidence="4" id="KW-0560">Oxidoreductase</keyword>
<evidence type="ECO:0000313" key="8">
    <source>
        <dbReference type="Proteomes" id="UP001595828"/>
    </source>
</evidence>
<reference evidence="8" key="1">
    <citation type="journal article" date="2019" name="Int. J. Syst. Evol. Microbiol.">
        <title>The Global Catalogue of Microorganisms (GCM) 10K type strain sequencing project: providing services to taxonomists for standard genome sequencing and annotation.</title>
        <authorList>
            <consortium name="The Broad Institute Genomics Platform"/>
            <consortium name="The Broad Institute Genome Sequencing Center for Infectious Disease"/>
            <person name="Wu L."/>
            <person name="Ma J."/>
        </authorList>
    </citation>
    <scope>NUCLEOTIDE SEQUENCE [LARGE SCALE GENOMIC DNA]</scope>
    <source>
        <strain evidence="8">CGMCC 1.12989</strain>
    </source>
</reference>